<dbReference type="RefSeq" id="WP_115877858.1">
    <property type="nucleotide sequence ID" value="NZ_QTTQ01000009.1"/>
</dbReference>
<protein>
    <submittedName>
        <fullName evidence="1">Lipid A 3-O-deacylase PagL</fullName>
    </submittedName>
</protein>
<dbReference type="Pfam" id="PF09411">
    <property type="entry name" value="PagL"/>
    <property type="match status" value="1"/>
</dbReference>
<reference evidence="1 2" key="1">
    <citation type="submission" date="2018-08" db="EMBL/GenBank/DDBJ databases">
        <title>Genomic Encyclopedia of Type Strains, Phase III (KMG-III): the genomes of soil and plant-associated and newly described type strains.</title>
        <authorList>
            <person name="Whitman W."/>
        </authorList>
    </citation>
    <scope>NUCLEOTIDE SEQUENCE [LARGE SCALE GENOMIC DNA]</scope>
    <source>
        <strain evidence="1 2">325-5</strain>
    </source>
</reference>
<accession>A0A3D9RTI8</accession>
<proteinExistence type="predicted"/>
<evidence type="ECO:0000313" key="1">
    <source>
        <dbReference type="EMBL" id="REE83177.1"/>
    </source>
</evidence>
<dbReference type="EMBL" id="QTTQ01000009">
    <property type="protein sequence ID" value="REE83177.1"/>
    <property type="molecule type" value="Genomic_DNA"/>
</dbReference>
<dbReference type="AlphaFoldDB" id="A0A3D9RTI8"/>
<gene>
    <name evidence="1" type="ORF">BX611_0461</name>
</gene>
<comment type="caution">
    <text evidence="1">The sequence shown here is derived from an EMBL/GenBank/DDBJ whole genome shotgun (WGS) entry which is preliminary data.</text>
</comment>
<dbReference type="InterPro" id="IPR018550">
    <property type="entry name" value="Lipid-A_deacylase-rel"/>
</dbReference>
<organism evidence="1 2">
    <name type="scientific">Lutibacter oceani</name>
    <dbReference type="NCBI Taxonomy" id="1853311"/>
    <lineage>
        <taxon>Bacteria</taxon>
        <taxon>Pseudomonadati</taxon>
        <taxon>Bacteroidota</taxon>
        <taxon>Flavobacteriia</taxon>
        <taxon>Flavobacteriales</taxon>
        <taxon>Flavobacteriaceae</taxon>
        <taxon>Lutibacter</taxon>
    </lineage>
</organism>
<dbReference type="Proteomes" id="UP000256429">
    <property type="component" value="Unassembled WGS sequence"/>
</dbReference>
<dbReference type="Gene3D" id="2.40.160.20">
    <property type="match status" value="1"/>
</dbReference>
<sequence length="366" mass="42192">MKNLIIVFFLLFTLQGVSQNETFKYNNIQTDFFFGKPIEHDKKLKDAIEGNSFGVLLSFNTTNTKNTHFNKLYNYPERGYSFLYQNFNSSVLGEVFGGYRHYSYNLKNTSNNQLKLISGFGLGYATKTYDAETNPKNQAIGSKLLASAFLKLQFFQLLKKEKLSVNTGVSLIHFSNIALKNPNLGINTVNLNLGINYLLEPIKIATSKDENTISEIDKKLYFNLILRAGYNESLEINSGLFPFYTLTFYGSKTLNKFSNLTFGTDYFKSEFLKNHIKNINTEEGKTYNENDYSRAGIFVGHELMQNNFSFISQIGYTIYYPFPYVSRVYERFGLKYKLSKHLFSEITMKINLFRAEALEFGIGYKF</sequence>
<keyword evidence="2" id="KW-1185">Reference proteome</keyword>
<dbReference type="OrthoDB" id="627554at2"/>
<name>A0A3D9RTI8_9FLAO</name>
<evidence type="ECO:0000313" key="2">
    <source>
        <dbReference type="Proteomes" id="UP000256429"/>
    </source>
</evidence>